<name>A0A484HE38_9BACT</name>
<feature type="compositionally biased region" description="Basic and acidic residues" evidence="1">
    <location>
        <begin position="95"/>
        <end position="112"/>
    </location>
</feature>
<feature type="region of interest" description="Disordered" evidence="1">
    <location>
        <begin position="95"/>
        <end position="124"/>
    </location>
</feature>
<dbReference type="Pfam" id="PF18765">
    <property type="entry name" value="Polbeta"/>
    <property type="match status" value="1"/>
</dbReference>
<accession>A0A484HE38</accession>
<dbReference type="InterPro" id="IPR043519">
    <property type="entry name" value="NT_sf"/>
</dbReference>
<dbReference type="EMBL" id="CAACVI010000011">
    <property type="protein sequence ID" value="VEN73508.1"/>
    <property type="molecule type" value="Genomic_DNA"/>
</dbReference>
<gene>
    <name evidence="3" type="ORF">EPICR_190008</name>
</gene>
<dbReference type="SUPFAM" id="SSF81301">
    <property type="entry name" value="Nucleotidyltransferase"/>
    <property type="match status" value="1"/>
</dbReference>
<reference evidence="3" key="1">
    <citation type="submission" date="2019-01" db="EMBL/GenBank/DDBJ databases">
        <authorList>
            <consortium name="Genoscope - CEA"/>
            <person name="William W."/>
        </authorList>
    </citation>
    <scope>NUCLEOTIDE SEQUENCE</scope>
    <source>
        <strain evidence="3">CR-1</strain>
    </source>
</reference>
<dbReference type="PANTHER" id="PTHR43449">
    <property type="entry name" value="NUCLEOTIDYLTRANSFERASE"/>
    <property type="match status" value="1"/>
</dbReference>
<evidence type="ECO:0000259" key="2">
    <source>
        <dbReference type="Pfam" id="PF18765"/>
    </source>
</evidence>
<dbReference type="InterPro" id="IPR041633">
    <property type="entry name" value="Polbeta"/>
</dbReference>
<protein>
    <recommendedName>
        <fullName evidence="2">Polymerase beta nucleotidyltransferase domain-containing protein</fullName>
    </recommendedName>
</protein>
<feature type="domain" description="Polymerase beta nucleotidyltransferase" evidence="2">
    <location>
        <begin position="22"/>
        <end position="102"/>
    </location>
</feature>
<organism evidence="3">
    <name type="scientific">uncultured Desulfobacteraceae bacterium</name>
    <dbReference type="NCBI Taxonomy" id="218296"/>
    <lineage>
        <taxon>Bacteria</taxon>
        <taxon>Pseudomonadati</taxon>
        <taxon>Thermodesulfobacteriota</taxon>
        <taxon>Desulfobacteria</taxon>
        <taxon>Desulfobacterales</taxon>
        <taxon>Desulfobacteraceae</taxon>
        <taxon>environmental samples</taxon>
    </lineage>
</organism>
<dbReference type="Gene3D" id="3.30.460.10">
    <property type="entry name" value="Beta Polymerase, domain 2"/>
    <property type="match status" value="1"/>
</dbReference>
<dbReference type="PANTHER" id="PTHR43449:SF1">
    <property type="entry name" value="POLYMERASE BETA NUCLEOTIDYLTRANSFERASE DOMAIN-CONTAINING PROTEIN"/>
    <property type="match status" value="1"/>
</dbReference>
<dbReference type="AlphaFoldDB" id="A0A484HE38"/>
<evidence type="ECO:0000313" key="3">
    <source>
        <dbReference type="EMBL" id="VEN73508.1"/>
    </source>
</evidence>
<evidence type="ECO:0000256" key="1">
    <source>
        <dbReference type="SAM" id="MobiDB-lite"/>
    </source>
</evidence>
<proteinExistence type="predicted"/>
<dbReference type="CDD" id="cd05403">
    <property type="entry name" value="NT_KNTase_like"/>
    <property type="match status" value="1"/>
</dbReference>
<sequence>MDRNDALDIARKFASAVHANYHCRSVFLFGSHARGMNREESDIDIAVILEEFKNPMDIRLELMRLRRKIDSRIEPHPFRAKDFTPSNPIAHEILKSGRRIKTEAQPRWEKQQKKGKPISANPLI</sequence>